<dbReference type="eggNOG" id="ENOG502TK97">
    <property type="taxonomic scope" value="Eukaryota"/>
</dbReference>
<reference evidence="2" key="1">
    <citation type="submission" date="2011-07" db="EMBL/GenBank/DDBJ databases">
        <authorList>
            <consortium name="Caenorhabditis brenneri Sequencing and Analysis Consortium"/>
            <person name="Wilson R.K."/>
        </authorList>
    </citation>
    <scope>NUCLEOTIDE SEQUENCE [LARGE SCALE GENOMIC DNA]</scope>
    <source>
        <strain evidence="2">PB2801</strain>
    </source>
</reference>
<keyword evidence="2" id="KW-1185">Reference proteome</keyword>
<sequence length="104" mass="12256">MPMELCPFEEKRNHVRRRIASIYESMIHFESNLTFVVRELDARLSRRDLPHGESIKLLDVAYEAALKIMNATLELEAMIVMHINNYIEINNDQIVHLELAKFFV</sequence>
<organism evidence="2">
    <name type="scientific">Caenorhabditis brenneri</name>
    <name type="common">Nematode worm</name>
    <dbReference type="NCBI Taxonomy" id="135651"/>
    <lineage>
        <taxon>Eukaryota</taxon>
        <taxon>Metazoa</taxon>
        <taxon>Ecdysozoa</taxon>
        <taxon>Nematoda</taxon>
        <taxon>Chromadorea</taxon>
        <taxon>Rhabditida</taxon>
        <taxon>Rhabditina</taxon>
        <taxon>Rhabditomorpha</taxon>
        <taxon>Rhabditoidea</taxon>
        <taxon>Rhabditidae</taxon>
        <taxon>Peloderinae</taxon>
        <taxon>Caenorhabditis</taxon>
    </lineage>
</organism>
<gene>
    <name evidence="1" type="ORF">CAEBREN_22253</name>
</gene>
<dbReference type="OrthoDB" id="10312435at2759"/>
<dbReference type="HOGENOM" id="CLU_2252400_0_0_1"/>
<accession>G0NR55</accession>
<dbReference type="Proteomes" id="UP000008068">
    <property type="component" value="Unassembled WGS sequence"/>
</dbReference>
<dbReference type="EMBL" id="GL379930">
    <property type="protein sequence ID" value="EGT36108.1"/>
    <property type="molecule type" value="Genomic_DNA"/>
</dbReference>
<protein>
    <submittedName>
        <fullName evidence="1">Uncharacterized protein</fullName>
    </submittedName>
</protein>
<evidence type="ECO:0000313" key="2">
    <source>
        <dbReference type="Proteomes" id="UP000008068"/>
    </source>
</evidence>
<evidence type="ECO:0000313" key="1">
    <source>
        <dbReference type="EMBL" id="EGT36108.1"/>
    </source>
</evidence>
<dbReference type="AlphaFoldDB" id="G0NR55"/>
<proteinExistence type="predicted"/>
<name>G0NR55_CAEBE</name>
<dbReference type="InParanoid" id="G0NR55"/>